<keyword evidence="5" id="KW-1185">Reference proteome</keyword>
<comment type="caution">
    <text evidence="4">The sequence shown here is derived from an EMBL/GenBank/DDBJ whole genome shotgun (WGS) entry which is preliminary data.</text>
</comment>
<organism evidence="4 5">
    <name type="scientific">Seminavis robusta</name>
    <dbReference type="NCBI Taxonomy" id="568900"/>
    <lineage>
        <taxon>Eukaryota</taxon>
        <taxon>Sar</taxon>
        <taxon>Stramenopiles</taxon>
        <taxon>Ochrophyta</taxon>
        <taxon>Bacillariophyta</taxon>
        <taxon>Bacillariophyceae</taxon>
        <taxon>Bacillariophycidae</taxon>
        <taxon>Naviculales</taxon>
        <taxon>Naviculaceae</taxon>
        <taxon>Seminavis</taxon>
    </lineage>
</organism>
<protein>
    <submittedName>
        <fullName evidence="4">Uncharacterized protein</fullName>
    </submittedName>
</protein>
<feature type="transmembrane region" description="Helical" evidence="3">
    <location>
        <begin position="2248"/>
        <end position="2272"/>
    </location>
</feature>
<sequence length="2359" mass="266095">MPELNRPDPATRDASGGANPPQSKLSRDPSVGTANFQYDNSPTLINPGHREPSAGDAPGGGSVDVDDFGSFAPSTASPGGVPLPAVVARALSGGGHTRAGGGQAPMGRPNLGNRQSTRKLSTVQFRTIAEDVSVDGSYFNVEDRTINVEEETHKEVSEFSVISKASRVSSLPMAAENRDFFEGEDGYRDVLQDLDEKIKKLEKDGRKDWAEARSELTMLGAFWRWFLRTFILWTNDAINRLRFTRGLQDWLPFQMIYESFLINGVIRGWDLDSRGKDKADLSRAFRNRNVSRAMVQNYNSTYDRVYHWCTAVRWNRWFDILSQFPFLGWLGFAASENFPSTKSFAIRAIVRGLGVEGLWITRALTGNLQGLTVHAGEETPAQNLAAESTDFEQLNRDQFGSHFGRIKTNEFRLEHRLPTDESIVRTFMSSPASTMANNGVEHVLRCLAKHWHNMLYQENGNFAHQRMEQLDPFIILRFHMPAVLVTMSNLRGRNTWDSQHLGPFIRELQEFNPAKAAKNYRPGDDDEEKNLGGNLSEEYKAIIGACGAARRLVKKLKAEIVYPVCAGIPSRLIPFRSWLEAIREALTELEEEAKQVSDLVQSVERGIRIGYSILKVINWSYESDAVLANAVVQHIQGTGKETKGVSKLCITRALAILAPKDYRTLYELIQQKMTKNTPCTLLLGRTVTLLKRELWRKEMDDRIKGLSRGSPVTPDSCVKNKWYWVGTTDPNTNEKSWRVCLFTQRSRVTKRMRFVDVDINFPVTYDHNKVELLTYIPVAEAISRAQKVFMTVELDHGRKFTYNCFMEFGDPASADSMRTRLRRLITVAQLQCYEMDSARLNTLTEMKKTAQSALSPPGQDKKPPQNVMVVGGGPTGLLMAVHCVQNVLMSGGQVRVYEDRDAYDKEAATYERAQIVRLDSRQMAMLRYHLGTSFEDIFIPLSGETDPHLGNTIPSQGFVEVTIKRLEFMLQEELLRLNSKDLLAFYTKSRIDIDVEKAWAYKAGKALKEDDQVFLEGHPGVWKVREFVFEEQLRKDDVQVGGAYDIRPRGDDKVRAFKLDEKDSELDHYHFVSQDPKIPDIAGCFRDLPPVYASGKGRIDPTTVIFESIARGGEVPQMEIMPYDDVAKKKLRLNVTDSHVIVAAGKPKDKNLSPKDLKRGMKYDMIAPEDGQPRRFLLEKVGDDHYTFVAQEAGISNIVGKYSSLPPIFSTKNTHFHITTDEPYAVCCIEGLKISMGMHLLGQQRWGPGVWDDVRSVNDQNTRIVGDFTKSVALVPTVDRMMEKLDKSKVWIAHFDHIADNFETGQQVQNVASRLKMMMGKMKAYGFKRVRLQTRFFELGMNYYLGMEFAREFDKLKNDAAKELVKDAREHAPQATKTAVARLRFSIMHAIDRLWYEACLEVIQEGDVYNPGGRANIPQLYTIDSPLEDNLGDLPVAEACVLARRPWVVTGADGASVMARLESGQKSFPLPVDTPVNELKRDTKTTLKSLKNNDRFIPLASFEILFRAGGYSIVRNTSGFIVKMPNDVKVHRLSDLSRGVDGYSESKVALAAFPVAHVVCNRAVKLNVKTPKALEGYMMAFVGDGQASPHFMRYSGLTGACINCMSFNNMIGQAVAGIDYKARVQRYGLETNWSNGEVVQRGTGANYGEDGFLRPGFTYTLLVDYLYQKAQEYHETGLIMEQNILSRDWKIKMAASLVPRGLENDSVYLSAMIGELRNVLKQKFEDGVKLEMNMNDMNETEMSRIDSDLDLYFEAFKGTSPALERYSSDTSMFIKFTTDALADAINYSLELRADNKRFTSEMFTQPKPVDSIVDDFAVEAQNFANSLTQSVAFAVAAAGLAVVDGAGAWASLVSGLFSIWFAFGTMTNVSRYKNRNEEHRRYYAEKKFLKVQKAVFSLLRRDQRESMMFEENPYAVDLDNLANEFIYKAGYYGYSDAVVQSFKDAYAEFKAAIHNDGAAAKFMRAVVGDFIPKTFHANSYLQEQLVMIYAATNEIRQGRTQGGQIQGGETGDVLDMLKTFKPKLEASLESQAISYGFFKRRKFSQWAVVVSIRYFLSFFFPCICGGVGYQTSRILNAMRKIRPDGSSNNYLFNRAIVDVRDLYRATTESEVASAVFLSGALVFFAVSIVTVFRIIALAYGDDVPEVVGYLETAAGWAVLLSFYGAFLALFHFLRKLRHLVGLHFSLGRNHGGQMSNEIFQVRWVTFVQFLLTLLRVGTVGTACVALPWGLIDREFIAETDDEQSDLPAYIAALSAILAIVSVFFFFLVEFWVRYGLDPAIGRRVFDLLKPKIEEIKTSLAPKTTQADIEPYQNLERETWEYTAREFLHEFRFDTVVAADRFGNILQYVQSQYLEDKKSA</sequence>
<feature type="transmembrane region" description="Helical" evidence="3">
    <location>
        <begin position="2114"/>
        <end position="2140"/>
    </location>
</feature>
<feature type="compositionally biased region" description="Gly residues" evidence="2">
    <location>
        <begin position="92"/>
        <end position="104"/>
    </location>
</feature>
<proteinExistence type="predicted"/>
<feature type="transmembrane region" description="Helical" evidence="3">
    <location>
        <begin position="2203"/>
        <end position="2228"/>
    </location>
</feature>
<evidence type="ECO:0000256" key="3">
    <source>
        <dbReference type="SAM" id="Phobius"/>
    </source>
</evidence>
<dbReference type="Proteomes" id="UP001153069">
    <property type="component" value="Unassembled WGS sequence"/>
</dbReference>
<name>A0A9N8EGJ8_9STRA</name>
<feature type="compositionally biased region" description="Basic and acidic residues" evidence="2">
    <location>
        <begin position="1"/>
        <end position="11"/>
    </location>
</feature>
<feature type="region of interest" description="Disordered" evidence="2">
    <location>
        <begin position="1"/>
        <end position="119"/>
    </location>
</feature>
<feature type="coiled-coil region" evidence="1">
    <location>
        <begin position="579"/>
        <end position="606"/>
    </location>
</feature>
<evidence type="ECO:0000313" key="4">
    <source>
        <dbReference type="EMBL" id="CAB9521046.1"/>
    </source>
</evidence>
<keyword evidence="3" id="KW-0472">Membrane</keyword>
<feature type="transmembrane region" description="Helical" evidence="3">
    <location>
        <begin position="2152"/>
        <end position="2173"/>
    </location>
</feature>
<dbReference type="OrthoDB" id="39934at2759"/>
<gene>
    <name evidence="4" type="ORF">SEMRO_1158_G247500.1</name>
</gene>
<feature type="transmembrane region" description="Helical" evidence="3">
    <location>
        <begin position="2046"/>
        <end position="2069"/>
    </location>
</feature>
<evidence type="ECO:0000256" key="2">
    <source>
        <dbReference type="SAM" id="MobiDB-lite"/>
    </source>
</evidence>
<reference evidence="4" key="1">
    <citation type="submission" date="2020-06" db="EMBL/GenBank/DDBJ databases">
        <authorList>
            <consortium name="Plant Systems Biology data submission"/>
        </authorList>
    </citation>
    <scope>NUCLEOTIDE SEQUENCE</scope>
    <source>
        <strain evidence="4">D6</strain>
    </source>
</reference>
<feature type="compositionally biased region" description="Polar residues" evidence="2">
    <location>
        <begin position="32"/>
        <end position="44"/>
    </location>
</feature>
<accession>A0A9N8EGJ8</accession>
<evidence type="ECO:0000313" key="5">
    <source>
        <dbReference type="Proteomes" id="UP001153069"/>
    </source>
</evidence>
<keyword evidence="3" id="KW-1133">Transmembrane helix</keyword>
<dbReference type="EMBL" id="CAICTM010001156">
    <property type="protein sequence ID" value="CAB9521046.1"/>
    <property type="molecule type" value="Genomic_DNA"/>
</dbReference>
<keyword evidence="1" id="KW-0175">Coiled coil</keyword>
<keyword evidence="3" id="KW-0812">Transmembrane</keyword>
<evidence type="ECO:0000256" key="1">
    <source>
        <dbReference type="SAM" id="Coils"/>
    </source>
</evidence>